<evidence type="ECO:0000313" key="3">
    <source>
        <dbReference type="Proteomes" id="UP000078046"/>
    </source>
</evidence>
<comment type="caution">
    <text evidence="2">The sequence shown here is derived from an EMBL/GenBank/DDBJ whole genome shotgun (WGS) entry which is preliminary data.</text>
</comment>
<dbReference type="Pfam" id="PF00995">
    <property type="entry name" value="Sec1"/>
    <property type="match status" value="1"/>
</dbReference>
<dbReference type="InterPro" id="IPR001619">
    <property type="entry name" value="Sec1-like"/>
</dbReference>
<dbReference type="Proteomes" id="UP000078046">
    <property type="component" value="Unassembled WGS sequence"/>
</dbReference>
<keyword evidence="3" id="KW-1185">Reference proteome</keyword>
<dbReference type="Gene3D" id="3.40.50.2060">
    <property type="match status" value="1"/>
</dbReference>
<evidence type="ECO:0000313" key="2">
    <source>
        <dbReference type="EMBL" id="OAF71015.1"/>
    </source>
</evidence>
<sequence>MNARMIIKGYIDQMSLAYKGIKVLLMDSFTISVTSVVLPHSELISRSFYLFENIKNINVGSQKTTMEGIACVCFLRPTLDNIDLLCTELKKPTYGSYYLYFVNKVKPHFLRTLANADRYELVKKISTVFADFVPLEPHLFTLNMNNIYKQGHWDPDSLSHCKNALLSCSCALKLNPLVRYQFNSQMSLQLASELQIAILHSEEINTTETYHHNATIIILDRNIDLISPILTQWTYQAVIHEIFGIDNNKISSKNVAQGYTSNAKESFEFIVNHDVDEFYMMNRYKNIGDVSIIITKSIQSLKNKEPEIVKDASINDMKNHIKRHQIFQNNINICTNHMKLINEVTNITKYLVDIAKIEQSIIFKLESQDKNYQNVISVIKNKKISNLNALRLCLIYLISDLSKTKELAKQFLTRNQTSYQYKLFISKVLNTSKNSIFKNRYFKDKTIKTEENPVNIFDRKQSVLVNIVKKLHYNSLDIEKYPFTTCIHESNTESISNIIVFIVGGATYAESLEIHNLNLENKKFTTLLGSTNIHNFNNLINEMNN</sequence>
<gene>
    <name evidence="2" type="ORF">A3Q56_01250</name>
</gene>
<dbReference type="InterPro" id="IPR043154">
    <property type="entry name" value="Sec-1-like_dom1"/>
</dbReference>
<proteinExistence type="inferred from homology"/>
<name>A0A177B9W5_9BILA</name>
<dbReference type="EMBL" id="LWCA01000088">
    <property type="protein sequence ID" value="OAF71015.1"/>
    <property type="molecule type" value="Genomic_DNA"/>
</dbReference>
<dbReference type="Gene3D" id="1.25.40.60">
    <property type="match status" value="1"/>
</dbReference>
<accession>A0A177B9W5</accession>
<organism evidence="2 3">
    <name type="scientific">Intoshia linei</name>
    <dbReference type="NCBI Taxonomy" id="1819745"/>
    <lineage>
        <taxon>Eukaryota</taxon>
        <taxon>Metazoa</taxon>
        <taxon>Spiralia</taxon>
        <taxon>Lophotrochozoa</taxon>
        <taxon>Mesozoa</taxon>
        <taxon>Orthonectida</taxon>
        <taxon>Rhopaluridae</taxon>
        <taxon>Intoshia</taxon>
    </lineage>
</organism>
<dbReference type="GO" id="GO:0016192">
    <property type="term" value="P:vesicle-mediated transport"/>
    <property type="evidence" value="ECO:0007669"/>
    <property type="project" value="InterPro"/>
</dbReference>
<dbReference type="AlphaFoldDB" id="A0A177B9W5"/>
<comment type="similarity">
    <text evidence="1">Belongs to the STXBP/unc-18/SEC1 family.</text>
</comment>
<dbReference type="InterPro" id="IPR043127">
    <property type="entry name" value="Sec-1-like_dom3a"/>
</dbReference>
<dbReference type="OrthoDB" id="10266265at2759"/>
<protein>
    <submittedName>
        <fullName evidence="2">Vacuolar protein sorting-associated protein 45</fullName>
    </submittedName>
</protein>
<dbReference type="PANTHER" id="PTHR11679">
    <property type="entry name" value="VESICLE PROTEIN SORTING-ASSOCIATED"/>
    <property type="match status" value="1"/>
</dbReference>
<dbReference type="PIRSF" id="PIRSF005715">
    <property type="entry name" value="VPS45_Sec1"/>
    <property type="match status" value="1"/>
</dbReference>
<dbReference type="InterPro" id="IPR027482">
    <property type="entry name" value="Sec1-like_dom2"/>
</dbReference>
<evidence type="ECO:0000256" key="1">
    <source>
        <dbReference type="ARBA" id="ARBA00009884"/>
    </source>
</evidence>
<dbReference type="SUPFAM" id="SSF56815">
    <property type="entry name" value="Sec1/munc18-like (SM) proteins"/>
    <property type="match status" value="1"/>
</dbReference>
<reference evidence="2 3" key="1">
    <citation type="submission" date="2016-04" db="EMBL/GenBank/DDBJ databases">
        <title>The genome of Intoshia linei affirms orthonectids as highly simplified spiralians.</title>
        <authorList>
            <person name="Mikhailov K.V."/>
            <person name="Slusarev G.S."/>
            <person name="Nikitin M.A."/>
            <person name="Logacheva M.D."/>
            <person name="Penin A."/>
            <person name="Aleoshin V."/>
            <person name="Panchin Y.V."/>
        </authorList>
    </citation>
    <scope>NUCLEOTIDE SEQUENCE [LARGE SCALE GENOMIC DNA]</scope>
    <source>
        <strain evidence="2">Intl2013</strain>
        <tissue evidence="2">Whole animal</tissue>
    </source>
</reference>
<dbReference type="Gene3D" id="3.90.830.10">
    <property type="entry name" value="Syntaxin Binding Protein 1, Chain A, domain 2"/>
    <property type="match status" value="1"/>
</dbReference>
<dbReference type="InterPro" id="IPR036045">
    <property type="entry name" value="Sec1-like_sf"/>
</dbReference>
<dbReference type="Gene3D" id="3.40.50.1910">
    <property type="match status" value="1"/>
</dbReference>